<evidence type="ECO:0000313" key="5">
    <source>
        <dbReference type="EnsemblFungi" id="EJT74849"/>
    </source>
</evidence>
<gene>
    <name evidence="5" type="primary">20349145</name>
    <name evidence="4" type="ORF">GGTG_08687</name>
</gene>
<evidence type="ECO:0000313" key="6">
    <source>
        <dbReference type="Proteomes" id="UP000006039"/>
    </source>
</evidence>
<dbReference type="VEuPathDB" id="FungiDB:GGTG_08687"/>
<keyword evidence="6" id="KW-1185">Reference proteome</keyword>
<dbReference type="InterPro" id="IPR049818">
    <property type="entry name" value="Expansin_EXLX1-like"/>
</dbReference>
<dbReference type="Gene3D" id="2.40.40.10">
    <property type="entry name" value="RlpA-like domain"/>
    <property type="match status" value="1"/>
</dbReference>
<organism evidence="4">
    <name type="scientific">Gaeumannomyces tritici (strain R3-111a-1)</name>
    <name type="common">Wheat and barley take-all root rot fungus</name>
    <name type="synonym">Gaeumannomyces graminis var. tritici</name>
    <dbReference type="NCBI Taxonomy" id="644352"/>
    <lineage>
        <taxon>Eukaryota</taxon>
        <taxon>Fungi</taxon>
        <taxon>Dikarya</taxon>
        <taxon>Ascomycota</taxon>
        <taxon>Pezizomycotina</taxon>
        <taxon>Sordariomycetes</taxon>
        <taxon>Sordariomycetidae</taxon>
        <taxon>Magnaporthales</taxon>
        <taxon>Magnaporthaceae</taxon>
        <taxon>Gaeumannomyces</taxon>
    </lineage>
</organism>
<dbReference type="CDD" id="cd22272">
    <property type="entry name" value="DPBB_EXLX1-like"/>
    <property type="match status" value="1"/>
</dbReference>
<evidence type="ECO:0000259" key="3">
    <source>
        <dbReference type="PROSITE" id="PS50842"/>
    </source>
</evidence>
<dbReference type="eggNOG" id="ENOG502S9P9">
    <property type="taxonomic scope" value="Eukaryota"/>
</dbReference>
<dbReference type="HOGENOM" id="CLU_026963_3_1_1"/>
<reference evidence="5" key="4">
    <citation type="journal article" date="2015" name="G3 (Bethesda)">
        <title>Genome sequences of three phytopathogenic species of the Magnaporthaceae family of fungi.</title>
        <authorList>
            <person name="Okagaki L.H."/>
            <person name="Nunes C.C."/>
            <person name="Sailsbery J."/>
            <person name="Clay B."/>
            <person name="Brown D."/>
            <person name="John T."/>
            <person name="Oh Y."/>
            <person name="Young N."/>
            <person name="Fitzgerald M."/>
            <person name="Haas B.J."/>
            <person name="Zeng Q."/>
            <person name="Young S."/>
            <person name="Adiconis X."/>
            <person name="Fan L."/>
            <person name="Levin J.Z."/>
            <person name="Mitchell T.K."/>
            <person name="Okubara P.A."/>
            <person name="Farman M.L."/>
            <person name="Kohn L.M."/>
            <person name="Birren B."/>
            <person name="Ma L.-J."/>
            <person name="Dean R.A."/>
        </authorList>
    </citation>
    <scope>NUCLEOTIDE SEQUENCE</scope>
    <source>
        <strain evidence="5">R3-111a-1</strain>
    </source>
</reference>
<dbReference type="RefSeq" id="XP_009224793.1">
    <property type="nucleotide sequence ID" value="XM_009226529.1"/>
</dbReference>
<dbReference type="EMBL" id="GL385398">
    <property type="protein sequence ID" value="EJT74849.1"/>
    <property type="molecule type" value="Genomic_DNA"/>
</dbReference>
<dbReference type="SUPFAM" id="SSF49590">
    <property type="entry name" value="PHL pollen allergen"/>
    <property type="match status" value="1"/>
</dbReference>
<evidence type="ECO:0000256" key="2">
    <source>
        <dbReference type="SAM" id="SignalP"/>
    </source>
</evidence>
<dbReference type="Gene3D" id="2.60.40.760">
    <property type="entry name" value="Expansin, cellulose-binding-like domain"/>
    <property type="match status" value="1"/>
</dbReference>
<dbReference type="AlphaFoldDB" id="J3P598"/>
<evidence type="ECO:0000313" key="4">
    <source>
        <dbReference type="EMBL" id="EJT74849.1"/>
    </source>
</evidence>
<dbReference type="InterPro" id="IPR036749">
    <property type="entry name" value="Expansin_CBD_sf"/>
</dbReference>
<reference evidence="6" key="1">
    <citation type="submission" date="2010-07" db="EMBL/GenBank/DDBJ databases">
        <title>The genome sequence of Gaeumannomyces graminis var. tritici strain R3-111a-1.</title>
        <authorList>
            <consortium name="The Broad Institute Genome Sequencing Platform"/>
            <person name="Ma L.-J."/>
            <person name="Dead R."/>
            <person name="Young S."/>
            <person name="Zeng Q."/>
            <person name="Koehrsen M."/>
            <person name="Alvarado L."/>
            <person name="Berlin A."/>
            <person name="Chapman S.B."/>
            <person name="Chen Z."/>
            <person name="Freedman E."/>
            <person name="Gellesch M."/>
            <person name="Goldberg J."/>
            <person name="Griggs A."/>
            <person name="Gujja S."/>
            <person name="Heilman E.R."/>
            <person name="Heiman D."/>
            <person name="Hepburn T."/>
            <person name="Howarth C."/>
            <person name="Jen D."/>
            <person name="Larson L."/>
            <person name="Mehta T."/>
            <person name="Neiman D."/>
            <person name="Pearson M."/>
            <person name="Roberts A."/>
            <person name="Saif S."/>
            <person name="Shea T."/>
            <person name="Shenoy N."/>
            <person name="Sisk P."/>
            <person name="Stolte C."/>
            <person name="Sykes S."/>
            <person name="Walk T."/>
            <person name="White J."/>
            <person name="Yandava C."/>
            <person name="Haas B."/>
            <person name="Nusbaum C."/>
            <person name="Birren B."/>
        </authorList>
    </citation>
    <scope>NUCLEOTIDE SEQUENCE [LARGE SCALE GENOMIC DNA]</scope>
    <source>
        <strain evidence="6">R3-111a-1</strain>
    </source>
</reference>
<dbReference type="SUPFAM" id="SSF50685">
    <property type="entry name" value="Barwin-like endoglucanases"/>
    <property type="match status" value="1"/>
</dbReference>
<dbReference type="GeneID" id="20349145"/>
<sequence>MYRPYKPHVATRLVGLLMMALLAAPASAVNGKASFYGGNLAGGNCLLTSYTLPAGIFGTAIAGPNYESSGMCGVCLNVKGPKGSMKVMVVDSCPGCPTNQLDLFQNGFPNIGDRNAGVVPVSWDVTPCGIKEPLKVRNKDGTSRFWFAMQVFNSDKKVTALDVSTDGGRTWQPTARRDYNFFEKPGGGGGFGADAVTVRVTCAGGGTVTMQNVGMTSGATFTAAGNC</sequence>
<feature type="chain" id="PRO_5015094965" description="Expansin-like EG45 domain-containing protein" evidence="2">
    <location>
        <begin position="29"/>
        <end position="227"/>
    </location>
</feature>
<dbReference type="PANTHER" id="PTHR31836:SF21">
    <property type="entry name" value="EXPANSIN-LIKE PROTEIN 7"/>
    <property type="match status" value="1"/>
</dbReference>
<accession>J3P598</accession>
<feature type="domain" description="Expansin-like EG45" evidence="3">
    <location>
        <begin position="37"/>
        <end position="133"/>
    </location>
</feature>
<dbReference type="PROSITE" id="PS50842">
    <property type="entry name" value="EXPANSIN_EG45"/>
    <property type="match status" value="1"/>
</dbReference>
<dbReference type="InterPro" id="IPR051477">
    <property type="entry name" value="Expansin_CellWall"/>
</dbReference>
<dbReference type="NCBIfam" id="NF041144">
    <property type="entry name" value="expansin_EXLX1"/>
    <property type="match status" value="1"/>
</dbReference>
<dbReference type="InterPro" id="IPR007112">
    <property type="entry name" value="Expansin/allergen_DPBB_dom"/>
</dbReference>
<reference evidence="4" key="3">
    <citation type="submission" date="2010-09" db="EMBL/GenBank/DDBJ databases">
        <title>Annotation of Gaeumannomyces graminis var. tritici R3-111a-1.</title>
        <authorList>
            <consortium name="The Broad Institute Genome Sequencing Platform"/>
            <person name="Ma L.-J."/>
            <person name="Dead R."/>
            <person name="Young S.K."/>
            <person name="Zeng Q."/>
            <person name="Gargeya S."/>
            <person name="Fitzgerald M."/>
            <person name="Haas B."/>
            <person name="Abouelleil A."/>
            <person name="Alvarado L."/>
            <person name="Arachchi H.M."/>
            <person name="Berlin A."/>
            <person name="Brown A."/>
            <person name="Chapman S.B."/>
            <person name="Chen Z."/>
            <person name="Dunbar C."/>
            <person name="Freedman E."/>
            <person name="Gearin G."/>
            <person name="Gellesch M."/>
            <person name="Goldberg J."/>
            <person name="Griggs A."/>
            <person name="Gujja S."/>
            <person name="Heiman D."/>
            <person name="Howarth C."/>
            <person name="Larson L."/>
            <person name="Lui A."/>
            <person name="MacDonald P.J.P."/>
            <person name="Mehta T."/>
            <person name="Montmayeur A."/>
            <person name="Murphy C."/>
            <person name="Neiman D."/>
            <person name="Pearson M."/>
            <person name="Priest M."/>
            <person name="Roberts A."/>
            <person name="Saif S."/>
            <person name="Shea T."/>
            <person name="Shenoy N."/>
            <person name="Sisk P."/>
            <person name="Stolte C."/>
            <person name="Sykes S."/>
            <person name="Yandava C."/>
            <person name="Wortman J."/>
            <person name="Nusbaum C."/>
            <person name="Birren B."/>
        </authorList>
    </citation>
    <scope>NUCLEOTIDE SEQUENCE</scope>
    <source>
        <strain evidence="4">R3-111a-1</strain>
    </source>
</reference>
<evidence type="ECO:0000256" key="1">
    <source>
        <dbReference type="ARBA" id="ARBA00022729"/>
    </source>
</evidence>
<feature type="signal peptide" evidence="2">
    <location>
        <begin position="1"/>
        <end position="28"/>
    </location>
</feature>
<reference evidence="5" key="5">
    <citation type="submission" date="2018-04" db="UniProtKB">
        <authorList>
            <consortium name="EnsemblFungi"/>
        </authorList>
    </citation>
    <scope>IDENTIFICATION</scope>
    <source>
        <strain evidence="5">R3-111a-1</strain>
    </source>
</reference>
<dbReference type="PANTHER" id="PTHR31836">
    <property type="match status" value="1"/>
</dbReference>
<dbReference type="Proteomes" id="UP000006039">
    <property type="component" value="Unassembled WGS sequence"/>
</dbReference>
<dbReference type="EnsemblFungi" id="EJT74849">
    <property type="protein sequence ID" value="EJT74849"/>
    <property type="gene ID" value="GGTG_08687"/>
</dbReference>
<name>J3P598_GAET3</name>
<reference evidence="4" key="2">
    <citation type="submission" date="2010-07" db="EMBL/GenBank/DDBJ databases">
        <authorList>
            <consortium name="The Broad Institute Genome Sequencing Platform"/>
            <consortium name="Broad Institute Genome Sequencing Center for Infectious Disease"/>
            <person name="Ma L.-J."/>
            <person name="Dead R."/>
            <person name="Young S."/>
            <person name="Zeng Q."/>
            <person name="Koehrsen M."/>
            <person name="Alvarado L."/>
            <person name="Berlin A."/>
            <person name="Chapman S.B."/>
            <person name="Chen Z."/>
            <person name="Freedman E."/>
            <person name="Gellesch M."/>
            <person name="Goldberg J."/>
            <person name="Griggs A."/>
            <person name="Gujja S."/>
            <person name="Heilman E.R."/>
            <person name="Heiman D."/>
            <person name="Hepburn T."/>
            <person name="Howarth C."/>
            <person name="Jen D."/>
            <person name="Larson L."/>
            <person name="Mehta T."/>
            <person name="Neiman D."/>
            <person name="Pearson M."/>
            <person name="Roberts A."/>
            <person name="Saif S."/>
            <person name="Shea T."/>
            <person name="Shenoy N."/>
            <person name="Sisk P."/>
            <person name="Stolte C."/>
            <person name="Sykes S."/>
            <person name="Walk T."/>
            <person name="White J."/>
            <person name="Yandava C."/>
            <person name="Haas B."/>
            <person name="Nusbaum C."/>
            <person name="Birren B."/>
        </authorList>
    </citation>
    <scope>NUCLEOTIDE SEQUENCE</scope>
    <source>
        <strain evidence="4">R3-111a-1</strain>
    </source>
</reference>
<dbReference type="OrthoDB" id="406505at2759"/>
<proteinExistence type="predicted"/>
<dbReference type="InterPro" id="IPR036908">
    <property type="entry name" value="RlpA-like_sf"/>
</dbReference>
<dbReference type="STRING" id="644352.J3P598"/>
<keyword evidence="1 2" id="KW-0732">Signal</keyword>
<protein>
    <recommendedName>
        <fullName evidence="3">Expansin-like EG45 domain-containing protein</fullName>
    </recommendedName>
</protein>